<keyword evidence="4" id="KW-1185">Reference proteome</keyword>
<sequence length="308" mass="34821">MRYLILGLGFLSTHVAEYLSKYGEVTVTYRSLERVKEVYYKLLKEKGVNFVKLDPLSDVDLLKRIIESNDVVINTIGKFGNVDVETAHVEIPKKIAENLQNQVLIHVSSAAATGLTGEVKEEEEHCKNVSPLTPYEISKCEGEKAVMKIAKEKGFPLAIIRPTFIYGKYGVHVHFVLMYWLSKFGIVPSMGISVSTISANRIAELMRVLAEAKPRGVYMYANECELVNLDRFFEIMAETLGRKKVVKLPINKNILPSDFKCTLKYSGTRYDCSRITEYIGKVSFDEKEVSQNALFMDELRKNGLLLAT</sequence>
<proteinExistence type="predicted"/>
<evidence type="ECO:0000259" key="1">
    <source>
        <dbReference type="Pfam" id="PF01370"/>
    </source>
</evidence>
<organism evidence="3 4">
    <name type="scientific">Acidianus ambivalens</name>
    <name type="common">Desulfurolobus ambivalens</name>
    <dbReference type="NCBI Taxonomy" id="2283"/>
    <lineage>
        <taxon>Archaea</taxon>
        <taxon>Thermoproteota</taxon>
        <taxon>Thermoprotei</taxon>
        <taxon>Sulfolobales</taxon>
        <taxon>Sulfolobaceae</taxon>
        <taxon>Acidianus</taxon>
    </lineage>
</organism>
<dbReference type="EMBL" id="CP045482">
    <property type="protein sequence ID" value="QGR21938.1"/>
    <property type="molecule type" value="Genomic_DNA"/>
</dbReference>
<name>A0A650CVY4_ACIAM</name>
<dbReference type="InterPro" id="IPR001509">
    <property type="entry name" value="Epimerase_deHydtase"/>
</dbReference>
<dbReference type="GO" id="GO:0004029">
    <property type="term" value="F:aldehyde dehydrogenase (NAD+) activity"/>
    <property type="evidence" value="ECO:0007669"/>
    <property type="project" value="TreeGrafter"/>
</dbReference>
<dbReference type="PANTHER" id="PTHR48079:SF6">
    <property type="entry name" value="NAD(P)-BINDING DOMAIN-CONTAINING PROTEIN-RELATED"/>
    <property type="match status" value="1"/>
</dbReference>
<protein>
    <submittedName>
        <fullName evidence="3">NAD-dependent epimerase/dehydratase family protein</fullName>
    </submittedName>
</protein>
<dbReference type="AlphaFoldDB" id="A0A650CVY4"/>
<evidence type="ECO:0000313" key="2">
    <source>
        <dbReference type="EMBL" id="MQL56537.1"/>
    </source>
</evidence>
<reference evidence="3 4" key="2">
    <citation type="submission" date="2019-10" db="EMBL/GenBank/DDBJ databases">
        <title>Genome Sequences from Six Type Strain Members of the Archaeal Family Sulfolobaceae: Acidianus ambivalens, Acidianus infernus, Metallosphaera prunae, Stygiolobus azoricus, Sulfolobus metallicus, and Sulfurisphaera ohwakuensis.</title>
        <authorList>
            <person name="Counts J.A."/>
            <person name="Kelly R.M."/>
        </authorList>
    </citation>
    <scope>NUCLEOTIDE SEQUENCE [LARGE SCALE GENOMIC DNA]</scope>
    <source>
        <strain evidence="3 4">LEI 10</strain>
    </source>
</reference>
<dbReference type="Proteomes" id="UP000426328">
    <property type="component" value="Chromosome"/>
</dbReference>
<dbReference type="KEGG" id="aamb:D1866_07920"/>
<dbReference type="Gene3D" id="3.40.50.720">
    <property type="entry name" value="NAD(P)-binding Rossmann-like Domain"/>
    <property type="match status" value="1"/>
</dbReference>
<dbReference type="GeneID" id="42779654"/>
<dbReference type="InterPro" id="IPR036291">
    <property type="entry name" value="NAD(P)-bd_dom_sf"/>
</dbReference>
<gene>
    <name evidence="3" type="ORF">D1866_07920</name>
    <name evidence="2" type="ORF">GFB69_12765</name>
</gene>
<accession>A0A650CVY4</accession>
<evidence type="ECO:0000313" key="3">
    <source>
        <dbReference type="EMBL" id="QGR21938.1"/>
    </source>
</evidence>
<dbReference type="Pfam" id="PF01370">
    <property type="entry name" value="Epimerase"/>
    <property type="match status" value="1"/>
</dbReference>
<dbReference type="GO" id="GO:0005737">
    <property type="term" value="C:cytoplasm"/>
    <property type="evidence" value="ECO:0007669"/>
    <property type="project" value="TreeGrafter"/>
</dbReference>
<dbReference type="PANTHER" id="PTHR48079">
    <property type="entry name" value="PROTEIN YEEZ"/>
    <property type="match status" value="1"/>
</dbReference>
<evidence type="ECO:0000313" key="4">
    <source>
        <dbReference type="Proteomes" id="UP000426328"/>
    </source>
</evidence>
<reference evidence="2 5" key="1">
    <citation type="submission" date="2019-10" db="EMBL/GenBank/DDBJ databases">
        <title>Comparative genomics of sulfur disproportionating microorganisms.</title>
        <authorList>
            <person name="Ward L.M."/>
            <person name="Bertran E."/>
            <person name="Johnston D."/>
        </authorList>
    </citation>
    <scope>NUCLEOTIDE SEQUENCE [LARGE SCALE GENOMIC DNA]</scope>
    <source>
        <strain evidence="2 5">DSM 3772</strain>
    </source>
</reference>
<feature type="domain" description="NAD-dependent epimerase/dehydratase" evidence="1">
    <location>
        <begin position="4"/>
        <end position="169"/>
    </location>
</feature>
<dbReference type="RefSeq" id="WP_152943454.1">
    <property type="nucleotide sequence ID" value="NZ_CP045482.1"/>
</dbReference>
<dbReference type="InterPro" id="IPR051783">
    <property type="entry name" value="NAD(P)-dependent_oxidoreduct"/>
</dbReference>
<evidence type="ECO:0000313" key="5">
    <source>
        <dbReference type="Proteomes" id="UP000474054"/>
    </source>
</evidence>
<dbReference type="EMBL" id="WHYS01000005">
    <property type="protein sequence ID" value="MQL56537.1"/>
    <property type="molecule type" value="Genomic_DNA"/>
</dbReference>
<dbReference type="SUPFAM" id="SSF51735">
    <property type="entry name" value="NAD(P)-binding Rossmann-fold domains"/>
    <property type="match status" value="1"/>
</dbReference>
<dbReference type="Proteomes" id="UP000474054">
    <property type="component" value="Unassembled WGS sequence"/>
</dbReference>